<dbReference type="SUPFAM" id="SSF161098">
    <property type="entry name" value="MetI-like"/>
    <property type="match status" value="1"/>
</dbReference>
<evidence type="ECO:0000256" key="4">
    <source>
        <dbReference type="ARBA" id="ARBA00022692"/>
    </source>
</evidence>
<organism evidence="10 11">
    <name type="scientific">Actinomyces marmotae</name>
    <dbReference type="NCBI Taxonomy" id="2737173"/>
    <lineage>
        <taxon>Bacteria</taxon>
        <taxon>Bacillati</taxon>
        <taxon>Actinomycetota</taxon>
        <taxon>Actinomycetes</taxon>
        <taxon>Actinomycetales</taxon>
        <taxon>Actinomycetaceae</taxon>
        <taxon>Actinomyces</taxon>
    </lineage>
</organism>
<evidence type="ECO:0000256" key="8">
    <source>
        <dbReference type="SAM" id="MobiDB-lite"/>
    </source>
</evidence>
<evidence type="ECO:0000256" key="6">
    <source>
        <dbReference type="ARBA" id="ARBA00023136"/>
    </source>
</evidence>
<dbReference type="Proteomes" id="UP000504752">
    <property type="component" value="Chromosome"/>
</dbReference>
<evidence type="ECO:0000256" key="5">
    <source>
        <dbReference type="ARBA" id="ARBA00022989"/>
    </source>
</evidence>
<feature type="region of interest" description="Disordered" evidence="8">
    <location>
        <begin position="1"/>
        <end position="26"/>
    </location>
</feature>
<dbReference type="GO" id="GO:0005886">
    <property type="term" value="C:plasma membrane"/>
    <property type="evidence" value="ECO:0007669"/>
    <property type="project" value="UniProtKB-SubCell"/>
</dbReference>
<dbReference type="Gene3D" id="1.10.3720.10">
    <property type="entry name" value="MetI-like"/>
    <property type="match status" value="1"/>
</dbReference>
<protein>
    <submittedName>
        <fullName evidence="10">Carbohydrate ABC transporter permease</fullName>
    </submittedName>
</protein>
<dbReference type="InterPro" id="IPR035906">
    <property type="entry name" value="MetI-like_sf"/>
</dbReference>
<feature type="transmembrane region" description="Helical" evidence="7">
    <location>
        <begin position="223"/>
        <end position="245"/>
    </location>
</feature>
<keyword evidence="4 7" id="KW-0812">Transmembrane</keyword>
<keyword evidence="6 7" id="KW-0472">Membrane</keyword>
<keyword evidence="11" id="KW-1185">Reference proteome</keyword>
<feature type="transmembrane region" description="Helical" evidence="7">
    <location>
        <begin position="147"/>
        <end position="168"/>
    </location>
</feature>
<dbReference type="GO" id="GO:0055085">
    <property type="term" value="P:transmembrane transport"/>
    <property type="evidence" value="ECO:0007669"/>
    <property type="project" value="InterPro"/>
</dbReference>
<evidence type="ECO:0000256" key="7">
    <source>
        <dbReference type="RuleBase" id="RU363032"/>
    </source>
</evidence>
<dbReference type="PANTHER" id="PTHR43744:SF12">
    <property type="entry name" value="ABC TRANSPORTER PERMEASE PROTEIN MG189-RELATED"/>
    <property type="match status" value="1"/>
</dbReference>
<evidence type="ECO:0000313" key="10">
    <source>
        <dbReference type="EMBL" id="QKD79967.1"/>
    </source>
</evidence>
<feature type="domain" description="ABC transmembrane type-1" evidence="9">
    <location>
        <begin position="112"/>
        <end position="305"/>
    </location>
</feature>
<evidence type="ECO:0000313" key="11">
    <source>
        <dbReference type="Proteomes" id="UP000504752"/>
    </source>
</evidence>
<dbReference type="Pfam" id="PF00528">
    <property type="entry name" value="BPD_transp_1"/>
    <property type="match status" value="1"/>
</dbReference>
<accession>A0A6M8B5L9</accession>
<gene>
    <name evidence="10" type="ORF">HPC72_06730</name>
</gene>
<dbReference type="InterPro" id="IPR000515">
    <property type="entry name" value="MetI-like"/>
</dbReference>
<proteinExistence type="inferred from homology"/>
<evidence type="ECO:0000256" key="2">
    <source>
        <dbReference type="ARBA" id="ARBA00022448"/>
    </source>
</evidence>
<dbReference type="EMBL" id="CP053642">
    <property type="protein sequence ID" value="QKD79967.1"/>
    <property type="molecule type" value="Genomic_DNA"/>
</dbReference>
<dbReference type="AlphaFoldDB" id="A0A6M8B5L9"/>
<feature type="transmembrane region" description="Helical" evidence="7">
    <location>
        <begin position="180"/>
        <end position="202"/>
    </location>
</feature>
<keyword evidence="5 7" id="KW-1133">Transmembrane helix</keyword>
<comment type="similarity">
    <text evidence="7">Belongs to the binding-protein-dependent transport system permease family.</text>
</comment>
<keyword evidence="3" id="KW-1003">Cell membrane</keyword>
<name>A0A6M8B5L9_9ACTO</name>
<dbReference type="CDD" id="cd06261">
    <property type="entry name" value="TM_PBP2"/>
    <property type="match status" value="1"/>
</dbReference>
<dbReference type="PANTHER" id="PTHR43744">
    <property type="entry name" value="ABC TRANSPORTER PERMEASE PROTEIN MG189-RELATED-RELATED"/>
    <property type="match status" value="1"/>
</dbReference>
<comment type="subcellular location">
    <subcellularLocation>
        <location evidence="1 7">Cell membrane</location>
        <topology evidence="1 7">Multi-pass membrane protein</topology>
    </subcellularLocation>
</comment>
<evidence type="ECO:0000259" key="9">
    <source>
        <dbReference type="PROSITE" id="PS50928"/>
    </source>
</evidence>
<sequence length="319" mass="34786">MTTTVTTPSAAPGRAGADSVPKRRSAPKKRVSAGRVAAWVAMALIMAFTLLPFYWVLRTALSSNAGIYADPANPLPVDLNFRAFARVFGMQSTEAAIADGGSGAEINFWLYLRNSIIVSTLVTVGQVFFSAMAAYSFSRLRWKGRDAVFAIFLAALMVPSIFTLLPNFVLMKQLRLIDTLLGVALPTMLMTPFAVFFLRQFFMNIPRELEEAALLDGASKTRVFLTLILPMAKAPITTLGILTYITAWNDYFWPLLVSYSGSSRVLTVALAVFKSQAPQTGPDWSGLMAATLVAALPMLLLFMAFARRIVNSIGFTGIK</sequence>
<dbReference type="KEGG" id="amam:HPC72_06730"/>
<dbReference type="PROSITE" id="PS50928">
    <property type="entry name" value="ABC_TM1"/>
    <property type="match status" value="1"/>
</dbReference>
<feature type="transmembrane region" description="Helical" evidence="7">
    <location>
        <begin position="285"/>
        <end position="306"/>
    </location>
</feature>
<evidence type="ECO:0000256" key="3">
    <source>
        <dbReference type="ARBA" id="ARBA00022475"/>
    </source>
</evidence>
<keyword evidence="2 7" id="KW-0813">Transport</keyword>
<dbReference type="RefSeq" id="WP_159523912.1">
    <property type="nucleotide sequence ID" value="NZ_CP053642.1"/>
</dbReference>
<reference evidence="10 11" key="1">
    <citation type="submission" date="2020-05" db="EMBL/GenBank/DDBJ databases">
        <title>Actinomyces sp. zg-325.</title>
        <authorList>
            <person name="Yang C."/>
        </authorList>
    </citation>
    <scope>NUCLEOTIDE SEQUENCE [LARGE SCALE GENOMIC DNA]</scope>
    <source>
        <strain evidence="11">zg-325</strain>
    </source>
</reference>
<feature type="transmembrane region" description="Helical" evidence="7">
    <location>
        <begin position="36"/>
        <end position="57"/>
    </location>
</feature>
<feature type="transmembrane region" description="Helical" evidence="7">
    <location>
        <begin position="116"/>
        <end position="135"/>
    </location>
</feature>
<evidence type="ECO:0000256" key="1">
    <source>
        <dbReference type="ARBA" id="ARBA00004651"/>
    </source>
</evidence>